<accession>A0A6S6U2W9</accession>
<sequence length="61" mass="7382">MSLEKRRFMNNRDKEWLAKRKAQKSKENRSKCEIEKPNFVERQVENRLEDLLVKTAFSAIL</sequence>
<evidence type="ECO:0000256" key="1">
    <source>
        <dbReference type="SAM" id="MobiDB-lite"/>
    </source>
</evidence>
<organism evidence="2">
    <name type="scientific">uncultured Sulfurovum sp</name>
    <dbReference type="NCBI Taxonomy" id="269237"/>
    <lineage>
        <taxon>Bacteria</taxon>
        <taxon>Pseudomonadati</taxon>
        <taxon>Campylobacterota</taxon>
        <taxon>Epsilonproteobacteria</taxon>
        <taxon>Campylobacterales</taxon>
        <taxon>Sulfurovaceae</taxon>
        <taxon>Sulfurovum</taxon>
        <taxon>environmental samples</taxon>
    </lineage>
</organism>
<name>A0A6S6U2W9_9BACT</name>
<proteinExistence type="predicted"/>
<dbReference type="EMBL" id="CACVAS010000110">
    <property type="protein sequence ID" value="CAA6821059.1"/>
    <property type="molecule type" value="Genomic_DNA"/>
</dbReference>
<protein>
    <submittedName>
        <fullName evidence="2">Uncharacterized protein</fullName>
    </submittedName>
</protein>
<feature type="region of interest" description="Disordered" evidence="1">
    <location>
        <begin position="1"/>
        <end position="31"/>
    </location>
</feature>
<reference evidence="2" key="1">
    <citation type="submission" date="2020-01" db="EMBL/GenBank/DDBJ databases">
        <authorList>
            <person name="Meier V. D."/>
            <person name="Meier V D."/>
        </authorList>
    </citation>
    <scope>NUCLEOTIDE SEQUENCE</scope>
    <source>
        <strain evidence="2">HLG_WM_MAG_01</strain>
    </source>
</reference>
<gene>
    <name evidence="2" type="ORF">HELGO_WM46377</name>
</gene>
<evidence type="ECO:0000313" key="2">
    <source>
        <dbReference type="EMBL" id="CAA6821059.1"/>
    </source>
</evidence>
<dbReference type="AlphaFoldDB" id="A0A6S6U2W9"/>